<dbReference type="AlphaFoldDB" id="A0A7I4YIK4"/>
<proteinExistence type="predicted"/>
<feature type="region of interest" description="Disordered" evidence="1">
    <location>
        <begin position="152"/>
        <end position="206"/>
    </location>
</feature>
<feature type="region of interest" description="Disordered" evidence="1">
    <location>
        <begin position="276"/>
        <end position="373"/>
    </location>
</feature>
<protein>
    <submittedName>
        <fullName evidence="3">Calponin-homology (CH) domain-containing protein</fullName>
    </submittedName>
</protein>
<dbReference type="WBParaSite" id="HCON_00101040-00001">
    <property type="protein sequence ID" value="HCON_00101040-00001"/>
    <property type="gene ID" value="HCON_00101040"/>
</dbReference>
<name>A0A7I4YIK4_HAECO</name>
<feature type="region of interest" description="Disordered" evidence="1">
    <location>
        <begin position="1"/>
        <end position="22"/>
    </location>
</feature>
<organism evidence="2 3">
    <name type="scientific">Haemonchus contortus</name>
    <name type="common">Barber pole worm</name>
    <dbReference type="NCBI Taxonomy" id="6289"/>
    <lineage>
        <taxon>Eukaryota</taxon>
        <taxon>Metazoa</taxon>
        <taxon>Ecdysozoa</taxon>
        <taxon>Nematoda</taxon>
        <taxon>Chromadorea</taxon>
        <taxon>Rhabditida</taxon>
        <taxon>Rhabditina</taxon>
        <taxon>Rhabditomorpha</taxon>
        <taxon>Strongyloidea</taxon>
        <taxon>Trichostrongylidae</taxon>
        <taxon>Haemonchus</taxon>
    </lineage>
</organism>
<feature type="compositionally biased region" description="Polar residues" evidence="1">
    <location>
        <begin position="523"/>
        <end position="534"/>
    </location>
</feature>
<feature type="compositionally biased region" description="Polar residues" evidence="1">
    <location>
        <begin position="56"/>
        <end position="65"/>
    </location>
</feature>
<accession>A0A7I4YIK4</accession>
<feature type="compositionally biased region" description="Basic and acidic residues" evidence="1">
    <location>
        <begin position="89"/>
        <end position="103"/>
    </location>
</feature>
<feature type="region of interest" description="Disordered" evidence="1">
    <location>
        <begin position="680"/>
        <end position="724"/>
    </location>
</feature>
<dbReference type="Proteomes" id="UP000025227">
    <property type="component" value="Unplaced"/>
</dbReference>
<feature type="region of interest" description="Disordered" evidence="1">
    <location>
        <begin position="84"/>
        <end position="107"/>
    </location>
</feature>
<feature type="compositionally biased region" description="Basic residues" evidence="1">
    <location>
        <begin position="360"/>
        <end position="369"/>
    </location>
</feature>
<reference evidence="3" key="1">
    <citation type="submission" date="2020-12" db="UniProtKB">
        <authorList>
            <consortium name="WormBaseParasite"/>
        </authorList>
    </citation>
    <scope>IDENTIFICATION</scope>
    <source>
        <strain evidence="3">MHco3</strain>
    </source>
</reference>
<dbReference type="OrthoDB" id="5836100at2759"/>
<feature type="region of interest" description="Disordered" evidence="1">
    <location>
        <begin position="40"/>
        <end position="65"/>
    </location>
</feature>
<feature type="compositionally biased region" description="Polar residues" evidence="1">
    <location>
        <begin position="226"/>
        <end position="237"/>
    </location>
</feature>
<feature type="compositionally biased region" description="Pro residues" evidence="1">
    <location>
        <begin position="541"/>
        <end position="553"/>
    </location>
</feature>
<evidence type="ECO:0000313" key="3">
    <source>
        <dbReference type="WBParaSite" id="HCON_00101040-00001"/>
    </source>
</evidence>
<feature type="region of interest" description="Disordered" evidence="1">
    <location>
        <begin position="515"/>
        <end position="597"/>
    </location>
</feature>
<dbReference type="OMA" id="KPRMNGA"/>
<feature type="region of interest" description="Disordered" evidence="1">
    <location>
        <begin position="219"/>
        <end position="241"/>
    </location>
</feature>
<feature type="compositionally biased region" description="Polar residues" evidence="1">
    <location>
        <begin position="293"/>
        <end position="316"/>
    </location>
</feature>
<evidence type="ECO:0000256" key="1">
    <source>
        <dbReference type="SAM" id="MobiDB-lite"/>
    </source>
</evidence>
<sequence length="724" mass="79385">MAQLSTCPSSAELPKTKTGEAWKIPLKSSTRAGSDIVLSAGLGGQNKNNQLGFSNPLPNSRPQVSMSLSTCVTNEKKPLSQFTIPLKRAAGEERTQPEKKKPDVAFLLPSAPPARISRMSGLSAEQHERIAAANAKKIEAVKLTMTEVLPAKLKRPAASSDLNAPPRKRGRPKGSVNKPRMNGAQASHSLAGPHSRGIVRNGVKTEITSRSIGTQSCLDLSDRNHLGSSTLQTQPNMDISKPTKEIKEVASLQKIEASPHDEVDDMAPSEVTKVKPAIADRDKLEDSSIPVDSPSTIKEAQPSSNIMPTLSENSYSDGDMTPPLSIVEDYIEQQKSPHRATEPEPQPAAPPTPQIEAAVKKKPQPKKKQKDHDFKILSLTKELNSLISSCEDQQKLKIACSLQRIISEQRDVQQVMEAVNRIQAQLRGRSEHDKDEMTAVLNEYTKKCDEKLNASNNTLLSVQAELSRLGDQCNSLRQASLKHTNEIEAVRTTLKTSCDSLRQVVDELSTKMEALTRERENQRTNLADQLSPRNLHNFPGFFPPPPPPPPPLQQPKTNKESENRQQDGSAAESPGAANRQQSSLLNRRGDGSAGSVASDLSRAMVNQPPLFPMPTPFYGPFLPPPQKMMYDYHLHMHHLHQQMQHSLTAPLPPFLPMMDGNPLGAQFPVPAPAPVPNPVSAPISPVANNQRNQRMDGLHSQRYQCRSGDSGDFSNKSRRRPEAN</sequence>
<evidence type="ECO:0000313" key="2">
    <source>
        <dbReference type="Proteomes" id="UP000025227"/>
    </source>
</evidence>
<feature type="compositionally biased region" description="Pro residues" evidence="1">
    <location>
        <begin position="344"/>
        <end position="353"/>
    </location>
</feature>
<keyword evidence="2" id="KW-1185">Reference proteome</keyword>